<feature type="domain" description="Metallo-beta-lactamase" evidence="1">
    <location>
        <begin position="44"/>
        <end position="235"/>
    </location>
</feature>
<keyword evidence="2" id="KW-0378">Hydrolase</keyword>
<keyword evidence="3" id="KW-1185">Reference proteome</keyword>
<dbReference type="OrthoDB" id="9802248at2"/>
<evidence type="ECO:0000313" key="3">
    <source>
        <dbReference type="Proteomes" id="UP000218887"/>
    </source>
</evidence>
<dbReference type="InterPro" id="IPR036866">
    <property type="entry name" value="RibonucZ/Hydroxyglut_hydro"/>
</dbReference>
<dbReference type="PANTHER" id="PTHR42951:SF4">
    <property type="entry name" value="ACYL-COENZYME A THIOESTERASE MBLAC2"/>
    <property type="match status" value="1"/>
</dbReference>
<dbReference type="Proteomes" id="UP000218887">
    <property type="component" value="Unassembled WGS sequence"/>
</dbReference>
<name>A0A2A2IEJ0_9BACI</name>
<dbReference type="Gene3D" id="3.60.15.10">
    <property type="entry name" value="Ribonuclease Z/Hydroxyacylglutathione hydrolase-like"/>
    <property type="match status" value="1"/>
</dbReference>
<comment type="caution">
    <text evidence="2">The sequence shown here is derived from an EMBL/GenBank/DDBJ whole genome shotgun (WGS) entry which is preliminary data.</text>
</comment>
<dbReference type="AlphaFoldDB" id="A0A2A2IEJ0"/>
<dbReference type="InterPro" id="IPR001279">
    <property type="entry name" value="Metallo-B-lactamas"/>
</dbReference>
<protein>
    <submittedName>
        <fullName evidence="2">MBL fold metallo-hydrolase</fullName>
    </submittedName>
</protein>
<dbReference type="EMBL" id="NPOA01000006">
    <property type="protein sequence ID" value="PAV29664.1"/>
    <property type="molecule type" value="Genomic_DNA"/>
</dbReference>
<dbReference type="GO" id="GO:0016787">
    <property type="term" value="F:hydrolase activity"/>
    <property type="evidence" value="ECO:0007669"/>
    <property type="project" value="UniProtKB-KW"/>
</dbReference>
<reference evidence="2 3" key="1">
    <citation type="submission" date="2017-08" db="EMBL/GenBank/DDBJ databases">
        <title>Virgibacillus indicus sp. nov. and Virgibacillus profoundi sp. nov, two moderately halophilic bacteria isolated from marine sediment by using the Microfluidic Streak Plate.</title>
        <authorList>
            <person name="Xu B."/>
            <person name="Hu B."/>
            <person name="Wang J."/>
            <person name="Zhu Y."/>
            <person name="Huang L."/>
            <person name="Du W."/>
            <person name="Huang Y."/>
        </authorList>
    </citation>
    <scope>NUCLEOTIDE SEQUENCE [LARGE SCALE GENOMIC DNA]</scope>
    <source>
        <strain evidence="2 3">IO3-P3-H5</strain>
    </source>
</reference>
<dbReference type="InterPro" id="IPR050855">
    <property type="entry name" value="NDM-1-like"/>
</dbReference>
<dbReference type="SMART" id="SM00849">
    <property type="entry name" value="Lactamase_B"/>
    <property type="match status" value="1"/>
</dbReference>
<proteinExistence type="predicted"/>
<dbReference type="Pfam" id="PF00753">
    <property type="entry name" value="Lactamase_B"/>
    <property type="match status" value="1"/>
</dbReference>
<dbReference type="PANTHER" id="PTHR42951">
    <property type="entry name" value="METALLO-BETA-LACTAMASE DOMAIN-CONTAINING"/>
    <property type="match status" value="1"/>
</dbReference>
<gene>
    <name evidence="2" type="ORF">CIL05_09835</name>
</gene>
<accession>A0A2A2IEJ0</accession>
<evidence type="ECO:0000259" key="1">
    <source>
        <dbReference type="SMART" id="SM00849"/>
    </source>
</evidence>
<dbReference type="SUPFAM" id="SSF56281">
    <property type="entry name" value="Metallo-hydrolase/oxidoreductase"/>
    <property type="match status" value="1"/>
</dbReference>
<sequence>MISLSFLKFRDGENNLVYIQDPWFTVEKLDDTTFAISEYGHWEKVHSFLLIGEEKAALIDTGLGIDSIKRITDQLTDLPIIVITTHVHWDHIGSHAEFNEIYVHKADADWLMNGINGLSIEHIRKDIGRDITKPTPATFDPSTFKPYQGKPTRELNDGEVIDIGNRKLTMLHTPGHSPGHICIFDQQDGYLFTGDLLYTGTPIYAFYPTTNPLDLVNSLDKIAKLEGVSKVFGSHNQLGLDAAILDEVQETVNQLREKDVVRHGTGIHQFQSFSVQF</sequence>
<organism evidence="2 3">
    <name type="scientific">Virgibacillus profundi</name>
    <dbReference type="NCBI Taxonomy" id="2024555"/>
    <lineage>
        <taxon>Bacteria</taxon>
        <taxon>Bacillati</taxon>
        <taxon>Bacillota</taxon>
        <taxon>Bacilli</taxon>
        <taxon>Bacillales</taxon>
        <taxon>Bacillaceae</taxon>
        <taxon>Virgibacillus</taxon>
    </lineage>
</organism>
<evidence type="ECO:0000313" key="2">
    <source>
        <dbReference type="EMBL" id="PAV29664.1"/>
    </source>
</evidence>